<keyword evidence="3" id="KW-0648">Protein biosynthesis</keyword>
<feature type="compositionally biased region" description="Polar residues" evidence="5">
    <location>
        <begin position="1"/>
        <end position="11"/>
    </location>
</feature>
<dbReference type="Pfam" id="PF08597">
    <property type="entry name" value="eIF3_subunit"/>
    <property type="match status" value="1"/>
</dbReference>
<dbReference type="GO" id="GO:0005852">
    <property type="term" value="C:eukaryotic translation initiation factor 3 complex"/>
    <property type="evidence" value="ECO:0007669"/>
    <property type="project" value="InterPro"/>
</dbReference>
<organism evidence="6 7">
    <name type="scientific">Wallemia mellicola</name>
    <dbReference type="NCBI Taxonomy" id="1708541"/>
    <lineage>
        <taxon>Eukaryota</taxon>
        <taxon>Fungi</taxon>
        <taxon>Dikarya</taxon>
        <taxon>Basidiomycota</taxon>
        <taxon>Wallemiomycotina</taxon>
        <taxon>Wallemiomycetes</taxon>
        <taxon>Wallemiales</taxon>
        <taxon>Wallemiaceae</taxon>
        <taxon>Wallemia</taxon>
    </lineage>
</organism>
<feature type="compositionally biased region" description="Acidic residues" evidence="5">
    <location>
        <begin position="31"/>
        <end position="49"/>
    </location>
</feature>
<keyword evidence="2 6" id="KW-0396">Initiation factor</keyword>
<dbReference type="InterPro" id="IPR013906">
    <property type="entry name" value="eIF3j"/>
</dbReference>
<dbReference type="PANTHER" id="PTHR21681">
    <property type="entry name" value="EUKARYOTIC TRANSLATION INITIATION FACTOR 3 SUBUNIT J"/>
    <property type="match status" value="1"/>
</dbReference>
<feature type="compositionally biased region" description="Acidic residues" evidence="5">
    <location>
        <begin position="94"/>
        <end position="103"/>
    </location>
</feature>
<dbReference type="Gene3D" id="1.10.246.60">
    <property type="entry name" value="Eukaryotic translation initiation factor 3 like domains"/>
    <property type="match status" value="1"/>
</dbReference>
<proteinExistence type="predicted"/>
<accession>A0A4T0THS3</accession>
<dbReference type="GO" id="GO:0003743">
    <property type="term" value="F:translation initiation factor activity"/>
    <property type="evidence" value="ECO:0007669"/>
    <property type="project" value="UniProtKB-KW"/>
</dbReference>
<evidence type="ECO:0000313" key="7">
    <source>
        <dbReference type="Proteomes" id="UP000310708"/>
    </source>
</evidence>
<feature type="region of interest" description="Disordered" evidence="5">
    <location>
        <begin position="1"/>
        <end position="116"/>
    </location>
</feature>
<evidence type="ECO:0000256" key="3">
    <source>
        <dbReference type="ARBA" id="ARBA00022917"/>
    </source>
</evidence>
<comment type="caution">
    <text evidence="6">The sequence shown here is derived from an EMBL/GenBank/DDBJ whole genome shotgun (WGS) entry which is preliminary data.</text>
</comment>
<dbReference type="InterPro" id="IPR023194">
    <property type="entry name" value="eIF3-like_dom_sf"/>
</dbReference>
<feature type="compositionally biased region" description="Acidic residues" evidence="5">
    <location>
        <begin position="245"/>
        <end position="258"/>
    </location>
</feature>
<dbReference type="AlphaFoldDB" id="A0A4T0THS3"/>
<evidence type="ECO:0000256" key="2">
    <source>
        <dbReference type="ARBA" id="ARBA00022540"/>
    </source>
</evidence>
<feature type="compositionally biased region" description="Basic and acidic residues" evidence="5">
    <location>
        <begin position="77"/>
        <end position="93"/>
    </location>
</feature>
<reference evidence="6 7" key="1">
    <citation type="submission" date="2019-03" db="EMBL/GenBank/DDBJ databases">
        <title>Sequencing 25 genomes of Wallemia mellicola.</title>
        <authorList>
            <person name="Gostincar C."/>
        </authorList>
    </citation>
    <scope>NUCLEOTIDE SEQUENCE [LARGE SCALE GENOMIC DNA]</scope>
    <source>
        <strain evidence="6 7">EXF-757</strain>
    </source>
</reference>
<sequence length="258" mass="28392">MDDWDASSSDEQPQKVAPVSAPAPARKGKWDDEDEDDKVEDSWDAPSEDEEKKKPAPTPAKKAPAAAPPKKKGTLKQKLEQKEKERKERMDKEGEIDDGDAIDWLEKQRAERQAAKEKEIASDLANAADLFAGMNVAPSTSQTLKKKPTKLAEFQQLAGAVQEVYFKPHASNPQYQQYVTTIVKNLADSLKENEIKGLATRLNTIAAEKARANKAVAAKNKKTKPSLGGGHTTSGTRLDTNIYDEALDDGDDDDLEFM</sequence>
<evidence type="ECO:0000256" key="5">
    <source>
        <dbReference type="SAM" id="MobiDB-lite"/>
    </source>
</evidence>
<evidence type="ECO:0000313" key="6">
    <source>
        <dbReference type="EMBL" id="TIC63927.1"/>
    </source>
</evidence>
<dbReference type="EMBL" id="SPRX01000040">
    <property type="protein sequence ID" value="TIC63927.1"/>
    <property type="molecule type" value="Genomic_DNA"/>
</dbReference>
<gene>
    <name evidence="6" type="ORF">E3Q01_03071</name>
</gene>
<evidence type="ECO:0000256" key="4">
    <source>
        <dbReference type="ARBA" id="ARBA00029904"/>
    </source>
</evidence>
<evidence type="ECO:0000256" key="1">
    <source>
        <dbReference type="ARBA" id="ARBA00022490"/>
    </source>
</evidence>
<dbReference type="PANTHER" id="PTHR21681:SF0">
    <property type="entry name" value="EUKARYOTIC TRANSLATION INITIATION FACTOR 3 SUBUNIT J"/>
    <property type="match status" value="1"/>
</dbReference>
<keyword evidence="1" id="KW-0963">Cytoplasm</keyword>
<protein>
    <recommendedName>
        <fullName evidence="4">Eukaryotic translation initiation factor 3 30 kDa subunit</fullName>
    </recommendedName>
</protein>
<name>A0A4T0THS3_9BASI</name>
<feature type="region of interest" description="Disordered" evidence="5">
    <location>
        <begin position="215"/>
        <end position="258"/>
    </location>
</feature>
<feature type="compositionally biased region" description="Basic and acidic residues" evidence="5">
    <location>
        <begin position="104"/>
        <end position="116"/>
    </location>
</feature>
<dbReference type="Proteomes" id="UP000310708">
    <property type="component" value="Unassembled WGS sequence"/>
</dbReference>